<dbReference type="PANTHER" id="PTHR37422">
    <property type="entry name" value="TEICHURONIC ACID BIOSYNTHESIS PROTEIN TUAE"/>
    <property type="match status" value="1"/>
</dbReference>
<evidence type="ECO:0000313" key="8">
    <source>
        <dbReference type="EMBL" id="GGK71107.1"/>
    </source>
</evidence>
<keyword evidence="3 6" id="KW-1133">Transmembrane helix</keyword>
<feature type="transmembrane region" description="Helical" evidence="6">
    <location>
        <begin position="331"/>
        <end position="351"/>
    </location>
</feature>
<evidence type="ECO:0000256" key="4">
    <source>
        <dbReference type="ARBA" id="ARBA00023136"/>
    </source>
</evidence>
<dbReference type="InterPro" id="IPR007016">
    <property type="entry name" value="O-antigen_ligase-rel_domated"/>
</dbReference>
<proteinExistence type="predicted"/>
<evidence type="ECO:0000256" key="5">
    <source>
        <dbReference type="SAM" id="MobiDB-lite"/>
    </source>
</evidence>
<dbReference type="EMBL" id="BMLB01000004">
    <property type="protein sequence ID" value="GGK71107.1"/>
    <property type="molecule type" value="Genomic_DNA"/>
</dbReference>
<feature type="transmembrane region" description="Helical" evidence="6">
    <location>
        <begin position="32"/>
        <end position="48"/>
    </location>
</feature>
<keyword evidence="2 6" id="KW-0812">Transmembrane</keyword>
<organism evidence="8 9">
    <name type="scientific">Ornithinimicrobium pekingense</name>
    <dbReference type="NCBI Taxonomy" id="384677"/>
    <lineage>
        <taxon>Bacteria</taxon>
        <taxon>Bacillati</taxon>
        <taxon>Actinomycetota</taxon>
        <taxon>Actinomycetes</taxon>
        <taxon>Micrococcales</taxon>
        <taxon>Ornithinimicrobiaceae</taxon>
        <taxon>Ornithinimicrobium</taxon>
    </lineage>
</organism>
<dbReference type="PANTHER" id="PTHR37422:SF13">
    <property type="entry name" value="LIPOPOLYSACCHARIDE BIOSYNTHESIS PROTEIN PA4999-RELATED"/>
    <property type="match status" value="1"/>
</dbReference>
<dbReference type="InterPro" id="IPR051533">
    <property type="entry name" value="WaaL-like"/>
</dbReference>
<feature type="transmembrane region" description="Helical" evidence="6">
    <location>
        <begin position="88"/>
        <end position="107"/>
    </location>
</feature>
<keyword evidence="4 6" id="KW-0472">Membrane</keyword>
<accession>A0ABQ2F974</accession>
<comment type="caution">
    <text evidence="8">The sequence shown here is derived from an EMBL/GenBank/DDBJ whole genome shotgun (WGS) entry which is preliminary data.</text>
</comment>
<feature type="transmembrane region" description="Helical" evidence="6">
    <location>
        <begin position="169"/>
        <end position="189"/>
    </location>
</feature>
<evidence type="ECO:0000259" key="7">
    <source>
        <dbReference type="Pfam" id="PF04932"/>
    </source>
</evidence>
<evidence type="ECO:0000256" key="2">
    <source>
        <dbReference type="ARBA" id="ARBA00022692"/>
    </source>
</evidence>
<feature type="domain" description="O-antigen ligase-related" evidence="7">
    <location>
        <begin position="200"/>
        <end position="345"/>
    </location>
</feature>
<evidence type="ECO:0000256" key="3">
    <source>
        <dbReference type="ARBA" id="ARBA00022989"/>
    </source>
</evidence>
<dbReference type="RefSeq" id="WP_022922529.1">
    <property type="nucleotide sequence ID" value="NZ_BMLB01000004.1"/>
</dbReference>
<reference evidence="9" key="1">
    <citation type="journal article" date="2019" name="Int. J. Syst. Evol. Microbiol.">
        <title>The Global Catalogue of Microorganisms (GCM) 10K type strain sequencing project: providing services to taxonomists for standard genome sequencing and annotation.</title>
        <authorList>
            <consortium name="The Broad Institute Genomics Platform"/>
            <consortium name="The Broad Institute Genome Sequencing Center for Infectious Disease"/>
            <person name="Wu L."/>
            <person name="Ma J."/>
        </authorList>
    </citation>
    <scope>NUCLEOTIDE SEQUENCE [LARGE SCALE GENOMIC DNA]</scope>
    <source>
        <strain evidence="9">CGMCC 1.5362</strain>
    </source>
</reference>
<gene>
    <name evidence="8" type="ORF">GCM10011509_19420</name>
</gene>
<feature type="transmembrane region" description="Helical" evidence="6">
    <location>
        <begin position="240"/>
        <end position="261"/>
    </location>
</feature>
<feature type="transmembrane region" description="Helical" evidence="6">
    <location>
        <begin position="363"/>
        <end position="384"/>
    </location>
</feature>
<sequence length="432" mass="45629">MTPLALATLLAYLTLNERVALGRAPGFPGLPVLEPVFIVAAVAAWLAAGRPRPTVPGGWVVTVGPLFALLIALPLLGVLLGTYGPTSLYSWTVVLVPLAVLALVATAPARTLVVCHAAIVVHGGYALTQALFRVGLVPPSVGQPLRQWDVETQRSLSEAYVIIGRSTGLFVNANTFGLWAVVSLVFSYACLRGWRRHSGVALAVVSIISSQSRTAIVCLLLLGMIWLVLSLRDSVALSRLALRAVVFGLPVVLVSDVLGVFDQLLEGRLVERLASGAAVLEEGVQADSNLLGRLEAWRSAWDFAPMDPRLGFGTLGPPLVHFEGVIDNQFVAFYLQGGLVLVGAFLLALLSPWTLRHRGVRQVGPLAVVCAVVALESLTLTPVFTTQALSLVWVVAGPALQASSPAPDPVPDPAKRAGDVSQARPPVPSRLP</sequence>
<dbReference type="Pfam" id="PF04932">
    <property type="entry name" value="Wzy_C"/>
    <property type="match status" value="1"/>
</dbReference>
<name>A0ABQ2F974_9MICO</name>
<evidence type="ECO:0000256" key="6">
    <source>
        <dbReference type="SAM" id="Phobius"/>
    </source>
</evidence>
<feature type="region of interest" description="Disordered" evidence="5">
    <location>
        <begin position="402"/>
        <end position="432"/>
    </location>
</feature>
<dbReference type="Proteomes" id="UP000662111">
    <property type="component" value="Unassembled WGS sequence"/>
</dbReference>
<feature type="transmembrane region" description="Helical" evidence="6">
    <location>
        <begin position="201"/>
        <end position="228"/>
    </location>
</feature>
<protein>
    <recommendedName>
        <fullName evidence="7">O-antigen ligase-related domain-containing protein</fullName>
    </recommendedName>
</protein>
<feature type="transmembrane region" description="Helical" evidence="6">
    <location>
        <begin position="60"/>
        <end position="82"/>
    </location>
</feature>
<keyword evidence="9" id="KW-1185">Reference proteome</keyword>
<evidence type="ECO:0000313" key="9">
    <source>
        <dbReference type="Proteomes" id="UP000662111"/>
    </source>
</evidence>
<comment type="subcellular location">
    <subcellularLocation>
        <location evidence="1">Membrane</location>
        <topology evidence="1">Multi-pass membrane protein</topology>
    </subcellularLocation>
</comment>
<evidence type="ECO:0000256" key="1">
    <source>
        <dbReference type="ARBA" id="ARBA00004141"/>
    </source>
</evidence>